<organism evidence="2 3">
    <name type="scientific">Austropuccinia psidii MF-1</name>
    <dbReference type="NCBI Taxonomy" id="1389203"/>
    <lineage>
        <taxon>Eukaryota</taxon>
        <taxon>Fungi</taxon>
        <taxon>Dikarya</taxon>
        <taxon>Basidiomycota</taxon>
        <taxon>Pucciniomycotina</taxon>
        <taxon>Pucciniomycetes</taxon>
        <taxon>Pucciniales</taxon>
        <taxon>Sphaerophragmiaceae</taxon>
        <taxon>Austropuccinia</taxon>
    </lineage>
</organism>
<dbReference type="AlphaFoldDB" id="A0A9Q3GTT5"/>
<evidence type="ECO:0000313" key="3">
    <source>
        <dbReference type="Proteomes" id="UP000765509"/>
    </source>
</evidence>
<proteinExistence type="predicted"/>
<evidence type="ECO:0000313" key="2">
    <source>
        <dbReference type="EMBL" id="MBW0479052.1"/>
    </source>
</evidence>
<name>A0A9Q3GTT5_9BASI</name>
<accession>A0A9Q3GTT5</accession>
<gene>
    <name evidence="2" type="ORF">O181_018767</name>
</gene>
<feature type="region of interest" description="Disordered" evidence="1">
    <location>
        <begin position="142"/>
        <end position="248"/>
    </location>
</feature>
<reference evidence="2" key="1">
    <citation type="submission" date="2021-03" db="EMBL/GenBank/DDBJ databases">
        <title>Draft genome sequence of rust myrtle Austropuccinia psidii MF-1, a brazilian biotype.</title>
        <authorList>
            <person name="Quecine M.C."/>
            <person name="Pachon D.M.R."/>
            <person name="Bonatelli M.L."/>
            <person name="Correr F.H."/>
            <person name="Franceschini L.M."/>
            <person name="Leite T.F."/>
            <person name="Margarido G.R.A."/>
            <person name="Almeida C.A."/>
            <person name="Ferrarezi J.A."/>
            <person name="Labate C.A."/>
        </authorList>
    </citation>
    <scope>NUCLEOTIDE SEQUENCE</scope>
    <source>
        <strain evidence="2">MF-1</strain>
    </source>
</reference>
<evidence type="ECO:0000256" key="1">
    <source>
        <dbReference type="SAM" id="MobiDB-lite"/>
    </source>
</evidence>
<dbReference type="EMBL" id="AVOT02005432">
    <property type="protein sequence ID" value="MBW0479052.1"/>
    <property type="molecule type" value="Genomic_DNA"/>
</dbReference>
<dbReference type="Proteomes" id="UP000765509">
    <property type="component" value="Unassembled WGS sequence"/>
</dbReference>
<comment type="caution">
    <text evidence="2">The sequence shown here is derived from an EMBL/GenBank/DDBJ whole genome shotgun (WGS) entry which is preliminary data.</text>
</comment>
<protein>
    <submittedName>
        <fullName evidence="2">Uncharacterized protein</fullName>
    </submittedName>
</protein>
<keyword evidence="3" id="KW-1185">Reference proteome</keyword>
<feature type="compositionally biased region" description="Basic and acidic residues" evidence="1">
    <location>
        <begin position="192"/>
        <end position="202"/>
    </location>
</feature>
<sequence>MSSSDPPKSCSGFVHDSDSEYSIEYAQTQSPMSPNIPLTTPIASSMNVSGLNLDVGIATAQTSSTCTTQISSEANPQSKFPCDFLLNPGQNPVASQEPFWQSKQPNLNIPSGSQVHVCHEKRADDGKQKKTIGKCYLEWSFGGKSGIDTSSKKVTGRHHPYASKPRTSQASSSREKIMDDEDEKMPPNHSKTNVEPRREHHQIVSSPILKCPSHRGCLNNPRSESKETRLAKLTMSQNVQDRRSNKDG</sequence>